<accession>A0ACC1WVA8</accession>
<evidence type="ECO:0000313" key="1">
    <source>
        <dbReference type="EMBL" id="KAJ4702837.1"/>
    </source>
</evidence>
<dbReference type="Proteomes" id="UP001164539">
    <property type="component" value="Chromosome 13"/>
</dbReference>
<name>A0ACC1WVA8_MELAZ</name>
<evidence type="ECO:0000313" key="2">
    <source>
        <dbReference type="Proteomes" id="UP001164539"/>
    </source>
</evidence>
<proteinExistence type="predicted"/>
<keyword evidence="2" id="KW-1185">Reference proteome</keyword>
<dbReference type="EMBL" id="CM051406">
    <property type="protein sequence ID" value="KAJ4702837.1"/>
    <property type="molecule type" value="Genomic_DNA"/>
</dbReference>
<sequence>MCSFFGVEMENYQGDLTDIVRASAGQMGCNSNSGSAVAASDVNNPSPNWQFPSSDPLNFASSIHDDHRDSFFGDPFSYMRDPLLHEFNMSGSTYYNPPNSAEILSTSVDEVAGNSFCGGNASSILGQQRVFDDDLKSPCNIFSRIQISSSQSPKLQQSQQPLSPCDSPVMAAAAAAASPRGIKAPAMVASDMINANSSKSCLVDNSGPVQISSPRNLGIKRRKSQAKKVVCIPAPAAANSRSTGEVVPSDLWAWRKYGQKPIKGSPYPRGYYRCSSSKGCSARKQVERSRTDPNMLVITYTSEHNHPWPTQRNALAGSTRSQPSKNNAASKSSPSSQPQNTTNNAKEEVKESSNDTMSSPTTIVAPSSSASVKEEIEDIDKSIEMEDAEFNEGFSQIYKPALPDSNQSEDFFADLGEIEADPLNLLFSQGFSADHEQKESKGLDPFSIFDWSGDNNSNNSNSSFGETKRGL</sequence>
<protein>
    <submittedName>
        <fullName evidence="1">WRKY transcription factor</fullName>
    </submittedName>
</protein>
<comment type="caution">
    <text evidence="1">The sequence shown here is derived from an EMBL/GenBank/DDBJ whole genome shotgun (WGS) entry which is preliminary data.</text>
</comment>
<organism evidence="1 2">
    <name type="scientific">Melia azedarach</name>
    <name type="common">Chinaberry tree</name>
    <dbReference type="NCBI Taxonomy" id="155640"/>
    <lineage>
        <taxon>Eukaryota</taxon>
        <taxon>Viridiplantae</taxon>
        <taxon>Streptophyta</taxon>
        <taxon>Embryophyta</taxon>
        <taxon>Tracheophyta</taxon>
        <taxon>Spermatophyta</taxon>
        <taxon>Magnoliopsida</taxon>
        <taxon>eudicotyledons</taxon>
        <taxon>Gunneridae</taxon>
        <taxon>Pentapetalae</taxon>
        <taxon>rosids</taxon>
        <taxon>malvids</taxon>
        <taxon>Sapindales</taxon>
        <taxon>Meliaceae</taxon>
        <taxon>Melia</taxon>
    </lineage>
</organism>
<reference evidence="1 2" key="1">
    <citation type="journal article" date="2023" name="Science">
        <title>Complex scaffold remodeling in plant triterpene biosynthesis.</title>
        <authorList>
            <person name="De La Pena R."/>
            <person name="Hodgson H."/>
            <person name="Liu J.C."/>
            <person name="Stephenson M.J."/>
            <person name="Martin A.C."/>
            <person name="Owen C."/>
            <person name="Harkess A."/>
            <person name="Leebens-Mack J."/>
            <person name="Jimenez L.E."/>
            <person name="Osbourn A."/>
            <person name="Sattely E.S."/>
        </authorList>
    </citation>
    <scope>NUCLEOTIDE SEQUENCE [LARGE SCALE GENOMIC DNA]</scope>
    <source>
        <strain evidence="2">cv. JPN11</strain>
        <tissue evidence="1">Leaf</tissue>
    </source>
</reference>
<gene>
    <name evidence="1" type="ORF">OWV82_022824</name>
</gene>